<feature type="domain" description="Nudix hydrolase" evidence="13">
    <location>
        <begin position="2"/>
        <end position="128"/>
    </location>
</feature>
<dbReference type="PROSITE" id="PS00893">
    <property type="entry name" value="NUDIX_BOX"/>
    <property type="match status" value="1"/>
</dbReference>
<dbReference type="GO" id="GO:0035539">
    <property type="term" value="F:8-oxo-7,8-dihydrodeoxyguanosine triphosphate pyrophosphatase activity"/>
    <property type="evidence" value="ECO:0007669"/>
    <property type="project" value="UniProtKB-EC"/>
</dbReference>
<dbReference type="SUPFAM" id="SSF55811">
    <property type="entry name" value="Nudix"/>
    <property type="match status" value="1"/>
</dbReference>
<dbReference type="EMBL" id="JAATJN010000001">
    <property type="protein sequence ID" value="NJC55293.1"/>
    <property type="molecule type" value="Genomic_DNA"/>
</dbReference>
<evidence type="ECO:0000256" key="10">
    <source>
        <dbReference type="ARBA" id="ARBA00035861"/>
    </source>
</evidence>
<evidence type="ECO:0000256" key="5">
    <source>
        <dbReference type="ARBA" id="ARBA00022723"/>
    </source>
</evidence>
<dbReference type="GO" id="GO:0044716">
    <property type="term" value="F:8-oxo-GDP phosphatase activity"/>
    <property type="evidence" value="ECO:0007669"/>
    <property type="project" value="TreeGrafter"/>
</dbReference>
<gene>
    <name evidence="14" type="ORF">BKA07_000328</name>
</gene>
<dbReference type="InterPro" id="IPR015797">
    <property type="entry name" value="NUDIX_hydrolase-like_dom_sf"/>
</dbReference>
<dbReference type="PRINTS" id="PR00502">
    <property type="entry name" value="NUDIXFAMILY"/>
</dbReference>
<reference evidence="14 15" key="1">
    <citation type="submission" date="2020-03" db="EMBL/GenBank/DDBJ databases">
        <title>Sequencing the genomes of 1000 actinobacteria strains.</title>
        <authorList>
            <person name="Klenk H.-P."/>
        </authorList>
    </citation>
    <scope>NUCLEOTIDE SEQUENCE [LARGE SCALE GENOMIC DNA]</scope>
    <source>
        <strain evidence="14 15">DSM 18964</strain>
    </source>
</reference>
<evidence type="ECO:0000313" key="15">
    <source>
        <dbReference type="Proteomes" id="UP000576792"/>
    </source>
</evidence>
<evidence type="ECO:0000259" key="13">
    <source>
        <dbReference type="PROSITE" id="PS51462"/>
    </source>
</evidence>
<dbReference type="GO" id="GO:0008413">
    <property type="term" value="F:8-oxo-7,8-dihydroguanosine triphosphate pyrophosphatase activity"/>
    <property type="evidence" value="ECO:0007669"/>
    <property type="project" value="TreeGrafter"/>
</dbReference>
<dbReference type="PROSITE" id="PS51462">
    <property type="entry name" value="NUDIX"/>
    <property type="match status" value="1"/>
</dbReference>
<sequence length="142" mass="15779">MSKPLRVVAAIFQSEGRVLACRRNPEKAAGGQWEFPGGKIETEETPEEALLRELAEELNVEAAEIGRLVSRATTTTCEATIDLACYWVKAESAPTSSTDHDKLRWSAIEELSDLDWAAPDLPAVRELQQLMVSSDTKKQEEY</sequence>
<dbReference type="GO" id="GO:0044715">
    <property type="term" value="F:8-oxo-dGDP phosphatase activity"/>
    <property type="evidence" value="ECO:0007669"/>
    <property type="project" value="TreeGrafter"/>
</dbReference>
<evidence type="ECO:0000256" key="1">
    <source>
        <dbReference type="ARBA" id="ARBA00001946"/>
    </source>
</evidence>
<keyword evidence="15" id="KW-1185">Reference proteome</keyword>
<dbReference type="Gene3D" id="3.90.79.10">
    <property type="entry name" value="Nucleoside Triphosphate Pyrophosphohydrolase"/>
    <property type="match status" value="1"/>
</dbReference>
<dbReference type="RefSeq" id="WP_167949352.1">
    <property type="nucleotide sequence ID" value="NZ_BAAAPQ010000026.1"/>
</dbReference>
<evidence type="ECO:0000256" key="3">
    <source>
        <dbReference type="ARBA" id="ARBA00022457"/>
    </source>
</evidence>
<evidence type="ECO:0000256" key="6">
    <source>
        <dbReference type="ARBA" id="ARBA00022763"/>
    </source>
</evidence>
<protein>
    <recommendedName>
        <fullName evidence="11">8-oxo-dGTP diphosphatase</fullName>
        <ecNumber evidence="11">3.6.1.55</ecNumber>
    </recommendedName>
</protein>
<dbReference type="GO" id="GO:0046872">
    <property type="term" value="F:metal ion binding"/>
    <property type="evidence" value="ECO:0007669"/>
    <property type="project" value="UniProtKB-KW"/>
</dbReference>
<keyword evidence="7 12" id="KW-0378">Hydrolase</keyword>
<keyword evidence="4" id="KW-0235">DNA replication</keyword>
<keyword evidence="9" id="KW-0234">DNA repair</keyword>
<proteinExistence type="inferred from homology"/>
<keyword evidence="5" id="KW-0479">Metal-binding</keyword>
<keyword evidence="6" id="KW-0227">DNA damage</keyword>
<dbReference type="Pfam" id="PF00293">
    <property type="entry name" value="NUDIX"/>
    <property type="match status" value="1"/>
</dbReference>
<dbReference type="PANTHER" id="PTHR47707:SF1">
    <property type="entry name" value="NUDIX HYDROLASE FAMILY PROTEIN"/>
    <property type="match status" value="1"/>
</dbReference>
<comment type="catalytic activity">
    <reaction evidence="10">
        <text>8-oxo-dGTP + H2O = 8-oxo-dGMP + diphosphate + H(+)</text>
        <dbReference type="Rhea" id="RHEA:31575"/>
        <dbReference type="ChEBI" id="CHEBI:15377"/>
        <dbReference type="ChEBI" id="CHEBI:15378"/>
        <dbReference type="ChEBI" id="CHEBI:33019"/>
        <dbReference type="ChEBI" id="CHEBI:63224"/>
        <dbReference type="ChEBI" id="CHEBI:77896"/>
        <dbReference type="EC" id="3.6.1.55"/>
    </reaction>
</comment>
<evidence type="ECO:0000313" key="14">
    <source>
        <dbReference type="EMBL" id="NJC55293.1"/>
    </source>
</evidence>
<dbReference type="InterPro" id="IPR020476">
    <property type="entry name" value="Nudix_hydrolase"/>
</dbReference>
<dbReference type="InterPro" id="IPR020084">
    <property type="entry name" value="NUDIX_hydrolase_CS"/>
</dbReference>
<name>A0A846RXC9_9MICO</name>
<dbReference type="GO" id="GO:0006260">
    <property type="term" value="P:DNA replication"/>
    <property type="evidence" value="ECO:0007669"/>
    <property type="project" value="UniProtKB-KW"/>
</dbReference>
<comment type="similarity">
    <text evidence="2 12">Belongs to the Nudix hydrolase family.</text>
</comment>
<dbReference type="AlphaFoldDB" id="A0A846RXC9"/>
<dbReference type="CDD" id="cd03425">
    <property type="entry name" value="NUDIX_MutT_NudA_like"/>
    <property type="match status" value="1"/>
</dbReference>
<accession>A0A846RXC9</accession>
<keyword evidence="3" id="KW-0515">Mutator protein</keyword>
<dbReference type="EC" id="3.6.1.55" evidence="11"/>
<keyword evidence="8" id="KW-0460">Magnesium</keyword>
<comment type="cofactor">
    <cofactor evidence="1">
        <name>Mg(2+)</name>
        <dbReference type="ChEBI" id="CHEBI:18420"/>
    </cofactor>
</comment>
<evidence type="ECO:0000256" key="8">
    <source>
        <dbReference type="ARBA" id="ARBA00022842"/>
    </source>
</evidence>
<dbReference type="InterPro" id="IPR000086">
    <property type="entry name" value="NUDIX_hydrolase_dom"/>
</dbReference>
<comment type="caution">
    <text evidence="14">The sequence shown here is derived from an EMBL/GenBank/DDBJ whole genome shotgun (WGS) entry which is preliminary data.</text>
</comment>
<evidence type="ECO:0000256" key="4">
    <source>
        <dbReference type="ARBA" id="ARBA00022705"/>
    </source>
</evidence>
<dbReference type="PANTHER" id="PTHR47707">
    <property type="entry name" value="8-OXO-DGTP DIPHOSPHATASE"/>
    <property type="match status" value="1"/>
</dbReference>
<evidence type="ECO:0000256" key="2">
    <source>
        <dbReference type="ARBA" id="ARBA00005582"/>
    </source>
</evidence>
<organism evidence="14 15">
    <name type="scientific">Brevibacterium marinum</name>
    <dbReference type="NCBI Taxonomy" id="418643"/>
    <lineage>
        <taxon>Bacteria</taxon>
        <taxon>Bacillati</taxon>
        <taxon>Actinomycetota</taxon>
        <taxon>Actinomycetes</taxon>
        <taxon>Micrococcales</taxon>
        <taxon>Brevibacteriaceae</taxon>
        <taxon>Brevibacterium</taxon>
    </lineage>
</organism>
<dbReference type="InterPro" id="IPR047127">
    <property type="entry name" value="MutT-like"/>
</dbReference>
<evidence type="ECO:0000256" key="9">
    <source>
        <dbReference type="ARBA" id="ARBA00023204"/>
    </source>
</evidence>
<dbReference type="GO" id="GO:0006281">
    <property type="term" value="P:DNA repair"/>
    <property type="evidence" value="ECO:0007669"/>
    <property type="project" value="UniProtKB-KW"/>
</dbReference>
<dbReference type="Proteomes" id="UP000576792">
    <property type="component" value="Unassembled WGS sequence"/>
</dbReference>
<evidence type="ECO:0000256" key="7">
    <source>
        <dbReference type="ARBA" id="ARBA00022801"/>
    </source>
</evidence>
<evidence type="ECO:0000256" key="12">
    <source>
        <dbReference type="RuleBase" id="RU003476"/>
    </source>
</evidence>
<evidence type="ECO:0000256" key="11">
    <source>
        <dbReference type="ARBA" id="ARBA00038905"/>
    </source>
</evidence>